<evidence type="ECO:0000313" key="7">
    <source>
        <dbReference type="EnsemblMetazoa" id="XP_022650448"/>
    </source>
</evidence>
<dbReference type="GO" id="GO:0000281">
    <property type="term" value="P:mitotic cytokinesis"/>
    <property type="evidence" value="ECO:0007669"/>
    <property type="project" value="TreeGrafter"/>
</dbReference>
<evidence type="ECO:0000259" key="5">
    <source>
        <dbReference type="PROSITE" id="PS50081"/>
    </source>
</evidence>
<dbReference type="RefSeq" id="XP_022650453.1">
    <property type="nucleotide sequence ID" value="XM_022794718.1"/>
</dbReference>
<dbReference type="GO" id="GO:0007266">
    <property type="term" value="P:Rho protein signal transduction"/>
    <property type="evidence" value="ECO:0007669"/>
    <property type="project" value="TreeGrafter"/>
</dbReference>
<keyword evidence="1" id="KW-0479">Metal-binding</keyword>
<dbReference type="InParanoid" id="A0A7M7JDE7"/>
<dbReference type="EnsemblMetazoa" id="XM_022794721">
    <property type="protein sequence ID" value="XP_022650456"/>
    <property type="gene ID" value="LOC111245846"/>
</dbReference>
<dbReference type="SUPFAM" id="SSF48350">
    <property type="entry name" value="GTPase activation domain, GAP"/>
    <property type="match status" value="1"/>
</dbReference>
<feature type="compositionally biased region" description="Polar residues" evidence="4">
    <location>
        <begin position="188"/>
        <end position="205"/>
    </location>
</feature>
<dbReference type="EnsemblMetazoa" id="XM_022794722">
    <property type="protein sequence ID" value="XP_022650457"/>
    <property type="gene ID" value="LOC111245846"/>
</dbReference>
<dbReference type="RefSeq" id="XP_022650456.1">
    <property type="nucleotide sequence ID" value="XM_022794721.1"/>
</dbReference>
<dbReference type="SUPFAM" id="SSF57889">
    <property type="entry name" value="Cysteine-rich domain"/>
    <property type="match status" value="1"/>
</dbReference>
<dbReference type="RefSeq" id="XP_022650448.1">
    <property type="nucleotide sequence ID" value="XM_022794713.1"/>
</dbReference>
<keyword evidence="3" id="KW-0175">Coiled coil</keyword>
<evidence type="ECO:0000259" key="6">
    <source>
        <dbReference type="PROSITE" id="PS50238"/>
    </source>
</evidence>
<dbReference type="PROSITE" id="PS50081">
    <property type="entry name" value="ZF_DAG_PE_2"/>
    <property type="match status" value="1"/>
</dbReference>
<dbReference type="PANTHER" id="PTHR46199">
    <property type="entry name" value="RAC GTPASE-ACTIVATING PROTEIN 1"/>
    <property type="match status" value="1"/>
</dbReference>
<dbReference type="Pfam" id="PF00130">
    <property type="entry name" value="C1_1"/>
    <property type="match status" value="1"/>
</dbReference>
<dbReference type="RefSeq" id="XP_022650457.1">
    <property type="nucleotide sequence ID" value="XM_022794722.1"/>
</dbReference>
<feature type="compositionally biased region" description="Basic and acidic residues" evidence="4">
    <location>
        <begin position="177"/>
        <end position="186"/>
    </location>
</feature>
<evidence type="ECO:0000256" key="3">
    <source>
        <dbReference type="SAM" id="Coils"/>
    </source>
</evidence>
<evidence type="ECO:0000256" key="4">
    <source>
        <dbReference type="SAM" id="MobiDB-lite"/>
    </source>
</evidence>
<dbReference type="SMART" id="SM00324">
    <property type="entry name" value="RhoGAP"/>
    <property type="match status" value="1"/>
</dbReference>
<proteinExistence type="predicted"/>
<feature type="domain" description="Phorbol-ester/DAG-type" evidence="5">
    <location>
        <begin position="334"/>
        <end position="382"/>
    </location>
</feature>
<dbReference type="InterPro" id="IPR046349">
    <property type="entry name" value="C1-like_sf"/>
</dbReference>
<dbReference type="RefSeq" id="XP_022650449.1">
    <property type="nucleotide sequence ID" value="XM_022794714.1"/>
</dbReference>
<reference evidence="7" key="1">
    <citation type="submission" date="2021-01" db="UniProtKB">
        <authorList>
            <consortium name="EnsemblMetazoa"/>
        </authorList>
    </citation>
    <scope>IDENTIFICATION</scope>
</reference>
<dbReference type="PANTHER" id="PTHR46199:SF3">
    <property type="entry name" value="RAC GTPASE-ACTIVATING PROTEIN 1"/>
    <property type="match status" value="1"/>
</dbReference>
<dbReference type="InterPro" id="IPR000198">
    <property type="entry name" value="RhoGAP_dom"/>
</dbReference>
<dbReference type="EnsemblMetazoa" id="XM_022794714">
    <property type="protein sequence ID" value="XP_022650449"/>
    <property type="gene ID" value="LOC111245846"/>
</dbReference>
<dbReference type="RefSeq" id="XP_022650452.1">
    <property type="nucleotide sequence ID" value="XM_022794717.1"/>
</dbReference>
<dbReference type="GO" id="GO:0097149">
    <property type="term" value="C:centralspindlin complex"/>
    <property type="evidence" value="ECO:0007669"/>
    <property type="project" value="TreeGrafter"/>
</dbReference>
<evidence type="ECO:0000313" key="8">
    <source>
        <dbReference type="Proteomes" id="UP000594260"/>
    </source>
</evidence>
<dbReference type="GO" id="GO:0032154">
    <property type="term" value="C:cleavage furrow"/>
    <property type="evidence" value="ECO:0007669"/>
    <property type="project" value="TreeGrafter"/>
</dbReference>
<dbReference type="GeneID" id="111245846"/>
<dbReference type="RefSeq" id="XP_022650454.1">
    <property type="nucleotide sequence ID" value="XM_022794719.1"/>
</dbReference>
<dbReference type="PROSITE" id="PS50238">
    <property type="entry name" value="RHOGAP"/>
    <property type="match status" value="1"/>
</dbReference>
<dbReference type="GO" id="GO:0005096">
    <property type="term" value="F:GTPase activator activity"/>
    <property type="evidence" value="ECO:0007669"/>
    <property type="project" value="TreeGrafter"/>
</dbReference>
<dbReference type="KEGG" id="vde:111245846"/>
<dbReference type="FunCoup" id="A0A7M7JDE7">
    <property type="interactions" value="729"/>
</dbReference>
<evidence type="ECO:0000256" key="1">
    <source>
        <dbReference type="ARBA" id="ARBA00022723"/>
    </source>
</evidence>
<dbReference type="EnsemblMetazoa" id="XM_022794713">
    <property type="protein sequence ID" value="XP_022650448"/>
    <property type="gene ID" value="LOC111245846"/>
</dbReference>
<organism evidence="7 8">
    <name type="scientific">Varroa destructor</name>
    <name type="common">Honeybee mite</name>
    <dbReference type="NCBI Taxonomy" id="109461"/>
    <lineage>
        <taxon>Eukaryota</taxon>
        <taxon>Metazoa</taxon>
        <taxon>Ecdysozoa</taxon>
        <taxon>Arthropoda</taxon>
        <taxon>Chelicerata</taxon>
        <taxon>Arachnida</taxon>
        <taxon>Acari</taxon>
        <taxon>Parasitiformes</taxon>
        <taxon>Mesostigmata</taxon>
        <taxon>Gamasina</taxon>
        <taxon>Dermanyssoidea</taxon>
        <taxon>Varroidae</taxon>
        <taxon>Varroa</taxon>
    </lineage>
</organism>
<feature type="domain" description="Rho-GAP" evidence="6">
    <location>
        <begin position="398"/>
        <end position="587"/>
    </location>
</feature>
<dbReference type="RefSeq" id="XP_022650451.1">
    <property type="nucleotide sequence ID" value="XM_022794716.1"/>
</dbReference>
<dbReference type="RefSeq" id="XP_022650450.1">
    <property type="nucleotide sequence ID" value="XM_022794715.1"/>
</dbReference>
<dbReference type="EnsemblMetazoa" id="XM_022794717">
    <property type="protein sequence ID" value="XP_022650452"/>
    <property type="gene ID" value="LOC111245846"/>
</dbReference>
<dbReference type="GO" id="GO:0051233">
    <property type="term" value="C:spindle midzone"/>
    <property type="evidence" value="ECO:0007669"/>
    <property type="project" value="TreeGrafter"/>
</dbReference>
<evidence type="ECO:0008006" key="9">
    <source>
        <dbReference type="Google" id="ProtNLM"/>
    </source>
</evidence>
<sequence>MTRRATAIEAVENLNKRLERAEQLYRQFRAFAKRHRILLQRYHNMKSKMEHFESFSFEKQEECYQLQAQVIKLRTALETEIQEHRKTKLCVERLNKQFQSVKEVFLALDVEDEHKWDLINTICSNRPHQANISSKATFHDLLDTPMHELEENSAVSMESLISMIESSSKSSFIAPEETVRSDHENEYNCDQESVYSNDTTESATSSDEVAPFGQKAHGLTSSYQEGFSNNEEETLFRKIRQRSSSIDASLKVSVDRNTRITTAEARIGTKPGLVVSVETPTGRRSQSFDTRMEGEANNPCVLALLADKAVRTPTDLPNAPMYRSDSASKLTNKKHQFVRKYVGPLVKCAKCKRVMKFHDTLQCTECSLPVHQKCQEDAPLPCMPTATIKSNKSMKEPNKLLEYCPVSGPRVPPLLINCFHELEKDHRIREVGLYRNSALQSDVQSLVKKLLKSPQHDLSQYDTHVIAGVVKSFLLKLLSEPLVPTSMYSSFAKATEPERHGHSDKALRSEVEGLPQANRDTLAYVMLHIRVVEEISDNKMDRENLTRVFAPTIVGYPLNAQINPALMDQNVTQRIMSRLLNMEPPFWDAIIQRANRMMLRVPSKECVPNPKKSNVFSSPKIS</sequence>
<name>A0A7M7JDE7_VARDE</name>
<dbReference type="EnsemblMetazoa" id="XM_022794716">
    <property type="protein sequence ID" value="XP_022650451"/>
    <property type="gene ID" value="LOC111245846"/>
</dbReference>
<dbReference type="Gene3D" id="1.10.555.10">
    <property type="entry name" value="Rho GTPase activation protein"/>
    <property type="match status" value="1"/>
</dbReference>
<dbReference type="CDD" id="cd00029">
    <property type="entry name" value="C1"/>
    <property type="match status" value="1"/>
</dbReference>
<dbReference type="Gene3D" id="3.30.60.20">
    <property type="match status" value="1"/>
</dbReference>
<dbReference type="InterPro" id="IPR008936">
    <property type="entry name" value="Rho_GTPase_activation_prot"/>
</dbReference>
<dbReference type="EnsemblMetazoa" id="XM_022794718">
    <property type="protein sequence ID" value="XP_022650453"/>
    <property type="gene ID" value="LOC111245846"/>
</dbReference>
<keyword evidence="2" id="KW-0862">Zinc</keyword>
<feature type="region of interest" description="Disordered" evidence="4">
    <location>
        <begin position="173"/>
        <end position="205"/>
    </location>
</feature>
<dbReference type="GO" id="GO:0030496">
    <property type="term" value="C:midbody"/>
    <property type="evidence" value="ECO:0007669"/>
    <property type="project" value="TreeGrafter"/>
</dbReference>
<feature type="coiled-coil region" evidence="3">
    <location>
        <begin position="4"/>
        <end position="31"/>
    </location>
</feature>
<dbReference type="PROSITE" id="PS00479">
    <property type="entry name" value="ZF_DAG_PE_1"/>
    <property type="match status" value="1"/>
</dbReference>
<dbReference type="SMART" id="SM00109">
    <property type="entry name" value="C1"/>
    <property type="match status" value="1"/>
</dbReference>
<keyword evidence="8" id="KW-1185">Reference proteome</keyword>
<dbReference type="Proteomes" id="UP000594260">
    <property type="component" value="Unplaced"/>
</dbReference>
<dbReference type="GO" id="GO:0005634">
    <property type="term" value="C:nucleus"/>
    <property type="evidence" value="ECO:0007669"/>
    <property type="project" value="TreeGrafter"/>
</dbReference>
<dbReference type="Pfam" id="PF00620">
    <property type="entry name" value="RhoGAP"/>
    <property type="match status" value="1"/>
</dbReference>
<dbReference type="EnsemblMetazoa" id="XM_022794715">
    <property type="protein sequence ID" value="XP_022650450"/>
    <property type="gene ID" value="LOC111245846"/>
</dbReference>
<dbReference type="OrthoDB" id="2218807at2759"/>
<evidence type="ECO:0000256" key="2">
    <source>
        <dbReference type="ARBA" id="ARBA00022833"/>
    </source>
</evidence>
<dbReference type="InterPro" id="IPR002219">
    <property type="entry name" value="PKC_DAG/PE"/>
</dbReference>
<accession>A0A7M7JDE7</accession>
<protein>
    <recommendedName>
        <fullName evidence="9">Rac GTPase-activating protein 1</fullName>
    </recommendedName>
</protein>
<dbReference type="GO" id="GO:0046872">
    <property type="term" value="F:metal ion binding"/>
    <property type="evidence" value="ECO:0007669"/>
    <property type="project" value="UniProtKB-KW"/>
</dbReference>
<dbReference type="AlphaFoldDB" id="A0A7M7JDE7"/>
<dbReference type="EnsemblMetazoa" id="XM_022794719">
    <property type="protein sequence ID" value="XP_022650454"/>
    <property type="gene ID" value="LOC111245846"/>
</dbReference>
<dbReference type="GO" id="GO:0051256">
    <property type="term" value="P:mitotic spindle midzone assembly"/>
    <property type="evidence" value="ECO:0007669"/>
    <property type="project" value="TreeGrafter"/>
</dbReference>